<dbReference type="GO" id="GO:0004029">
    <property type="term" value="F:aldehyde dehydrogenase (NAD+) activity"/>
    <property type="evidence" value="ECO:0007669"/>
    <property type="project" value="TreeGrafter"/>
</dbReference>
<reference evidence="2" key="1">
    <citation type="submission" date="2022-12" db="EMBL/GenBank/DDBJ databases">
        <authorList>
            <person name="Petersen C."/>
        </authorList>
    </citation>
    <scope>NUCLEOTIDE SEQUENCE</scope>
    <source>
        <strain evidence="2">IBT 17660</strain>
    </source>
</reference>
<dbReference type="FunFam" id="3.40.605.10:FF:000026">
    <property type="entry name" value="Aldehyde dehydrogenase, putative"/>
    <property type="match status" value="1"/>
</dbReference>
<evidence type="ECO:0000313" key="3">
    <source>
        <dbReference type="Proteomes" id="UP001147760"/>
    </source>
</evidence>
<dbReference type="OrthoDB" id="310895at2759"/>
<proteinExistence type="predicted"/>
<accession>A0A9W9WR87</accession>
<dbReference type="PANTHER" id="PTHR43720:SF3">
    <property type="entry name" value="ALDEHYDE DEHYDROGENASE ALDH (AFU_ORTHOLOGUE AFUA_8G02310)-RELATED"/>
    <property type="match status" value="1"/>
</dbReference>
<organism evidence="2 3">
    <name type="scientific">Penicillium desertorum</name>
    <dbReference type="NCBI Taxonomy" id="1303715"/>
    <lineage>
        <taxon>Eukaryota</taxon>
        <taxon>Fungi</taxon>
        <taxon>Dikarya</taxon>
        <taxon>Ascomycota</taxon>
        <taxon>Pezizomycotina</taxon>
        <taxon>Eurotiomycetes</taxon>
        <taxon>Eurotiomycetidae</taxon>
        <taxon>Eurotiales</taxon>
        <taxon>Aspergillaceae</taxon>
        <taxon>Penicillium</taxon>
    </lineage>
</organism>
<keyword evidence="3" id="KW-1185">Reference proteome</keyword>
<dbReference type="InterPro" id="IPR016161">
    <property type="entry name" value="Ald_DH/histidinol_DH"/>
</dbReference>
<sequence>MMSYMGEICTSTSREHLRGFRRELKQYTIENSIVGSQFDPQVNHGPQVSAAQKSRILGYLETGKREGAQLVLEMISLPRMPRPIIFNDTNRDMTPMREEVFGPFVVIQSFKDQKDAVDKANDTEYGLGAALFTENITRARNVAAIIQAGMVWINGSQDSHFAIPFGGYKQRGIGRELSEYALSAYTQVKAVHGIFSHDLGVATGTDTILVNLGTWL</sequence>
<dbReference type="EMBL" id="JAPWDO010000004">
    <property type="protein sequence ID" value="KAJ5472216.1"/>
    <property type="molecule type" value="Genomic_DNA"/>
</dbReference>
<dbReference type="InterPro" id="IPR016162">
    <property type="entry name" value="Ald_DH_N"/>
</dbReference>
<dbReference type="Pfam" id="PF00171">
    <property type="entry name" value="Aldedh"/>
    <property type="match status" value="1"/>
</dbReference>
<dbReference type="SUPFAM" id="SSF53720">
    <property type="entry name" value="ALDH-like"/>
    <property type="match status" value="1"/>
</dbReference>
<protein>
    <recommendedName>
        <fullName evidence="1">Aldehyde dehydrogenase domain-containing protein</fullName>
    </recommendedName>
</protein>
<feature type="domain" description="Aldehyde dehydrogenase" evidence="1">
    <location>
        <begin position="2"/>
        <end position="191"/>
    </location>
</feature>
<evidence type="ECO:0000313" key="2">
    <source>
        <dbReference type="EMBL" id="KAJ5472216.1"/>
    </source>
</evidence>
<dbReference type="Gene3D" id="3.40.309.10">
    <property type="entry name" value="Aldehyde Dehydrogenase, Chain A, domain 2"/>
    <property type="match status" value="1"/>
</dbReference>
<dbReference type="Gene3D" id="3.40.605.10">
    <property type="entry name" value="Aldehyde Dehydrogenase, Chain A, domain 1"/>
    <property type="match status" value="1"/>
</dbReference>
<comment type="caution">
    <text evidence="2">The sequence shown here is derived from an EMBL/GenBank/DDBJ whole genome shotgun (WGS) entry which is preliminary data.</text>
</comment>
<gene>
    <name evidence="2" type="ORF">N7530_006217</name>
</gene>
<name>A0A9W9WR87_9EURO</name>
<evidence type="ECO:0000259" key="1">
    <source>
        <dbReference type="Pfam" id="PF00171"/>
    </source>
</evidence>
<dbReference type="GO" id="GO:0046394">
    <property type="term" value="P:carboxylic acid biosynthetic process"/>
    <property type="evidence" value="ECO:0007669"/>
    <property type="project" value="UniProtKB-ARBA"/>
</dbReference>
<dbReference type="AlphaFoldDB" id="A0A9W9WR87"/>
<dbReference type="Proteomes" id="UP001147760">
    <property type="component" value="Unassembled WGS sequence"/>
</dbReference>
<dbReference type="GO" id="GO:0006598">
    <property type="term" value="P:polyamine catabolic process"/>
    <property type="evidence" value="ECO:0007669"/>
    <property type="project" value="TreeGrafter"/>
</dbReference>
<reference evidence="2" key="2">
    <citation type="journal article" date="2023" name="IMA Fungus">
        <title>Comparative genomic study of the Penicillium genus elucidates a diverse pangenome and 15 lateral gene transfer events.</title>
        <authorList>
            <person name="Petersen C."/>
            <person name="Sorensen T."/>
            <person name="Nielsen M.R."/>
            <person name="Sondergaard T.E."/>
            <person name="Sorensen J.L."/>
            <person name="Fitzpatrick D.A."/>
            <person name="Frisvad J.C."/>
            <person name="Nielsen K.L."/>
        </authorList>
    </citation>
    <scope>NUCLEOTIDE SEQUENCE</scope>
    <source>
        <strain evidence="2">IBT 17660</strain>
    </source>
</reference>
<dbReference type="InterPro" id="IPR016163">
    <property type="entry name" value="Ald_DH_C"/>
</dbReference>
<dbReference type="InterPro" id="IPR015590">
    <property type="entry name" value="Aldehyde_DH_dom"/>
</dbReference>
<dbReference type="PANTHER" id="PTHR43720">
    <property type="entry name" value="2-AMINOMUCONIC SEMIALDEHYDE DEHYDROGENASE"/>
    <property type="match status" value="1"/>
</dbReference>